<evidence type="ECO:0000313" key="2">
    <source>
        <dbReference type="Proteomes" id="UP001631969"/>
    </source>
</evidence>
<protein>
    <submittedName>
        <fullName evidence="1">AraC family transcriptional regulator</fullName>
    </submittedName>
</protein>
<name>A0ACC7P559_9BACL</name>
<keyword evidence="2" id="KW-1185">Reference proteome</keyword>
<gene>
    <name evidence="1" type="ORF">ACI1P1_24945</name>
</gene>
<dbReference type="EMBL" id="JBJURJ010000019">
    <property type="protein sequence ID" value="MFM9331550.1"/>
    <property type="molecule type" value="Genomic_DNA"/>
</dbReference>
<evidence type="ECO:0000313" key="1">
    <source>
        <dbReference type="EMBL" id="MFM9331550.1"/>
    </source>
</evidence>
<proteinExistence type="predicted"/>
<reference evidence="1" key="1">
    <citation type="submission" date="2024-12" db="EMBL/GenBank/DDBJ databases">
        <authorList>
            <person name="Wu N."/>
        </authorList>
    </citation>
    <scope>NUCLEOTIDE SEQUENCE</scope>
    <source>
        <strain evidence="1">P15</strain>
    </source>
</reference>
<sequence>MGRGYTVSRYPAGDLHYLAGGYKPANLHRWGPGVREVYALHYIISGRGTLETGGVINQIREGESFLIFPHTEVYYYPDPEQPWEYVWNEFSGEEARQLLAMTKLGKSCPAVGTAPGELRPFFQIAWNPGVKPYERLRSDARLRLLLSCYLEFYPCEEAAPTDYAGMAKAYIEHHYWKPSLKVSDIVQAVNIERSYLFRLFKEATGQSVSGYITWFRIGRARELLRSSGLSIQSVAYSIGYHDPLHFSRVFKKATSHSPTAFRLLHRQES</sequence>
<dbReference type="Proteomes" id="UP001631969">
    <property type="component" value="Unassembled WGS sequence"/>
</dbReference>
<comment type="caution">
    <text evidence="1">The sequence shown here is derived from an EMBL/GenBank/DDBJ whole genome shotgun (WGS) entry which is preliminary data.</text>
</comment>
<organism evidence="1 2">
    <name type="scientific">Paenibacillus mesotrionivorans</name>
    <dbReference type="NCBI Taxonomy" id="3160968"/>
    <lineage>
        <taxon>Bacteria</taxon>
        <taxon>Bacillati</taxon>
        <taxon>Bacillota</taxon>
        <taxon>Bacilli</taxon>
        <taxon>Bacillales</taxon>
        <taxon>Paenibacillaceae</taxon>
        <taxon>Paenibacillus</taxon>
    </lineage>
</organism>
<accession>A0ACC7P559</accession>